<feature type="coiled-coil region" evidence="1">
    <location>
        <begin position="8"/>
        <end position="42"/>
    </location>
</feature>
<organism evidence="2 3">
    <name type="scientific">Metabacillus herbersteinensis</name>
    <dbReference type="NCBI Taxonomy" id="283816"/>
    <lineage>
        <taxon>Bacteria</taxon>
        <taxon>Bacillati</taxon>
        <taxon>Bacillota</taxon>
        <taxon>Bacilli</taxon>
        <taxon>Bacillales</taxon>
        <taxon>Bacillaceae</taxon>
        <taxon>Metabacillus</taxon>
    </lineage>
</organism>
<name>A0ABV6GMU5_9BACI</name>
<dbReference type="Proteomes" id="UP001589854">
    <property type="component" value="Unassembled WGS sequence"/>
</dbReference>
<keyword evidence="3" id="KW-1185">Reference proteome</keyword>
<proteinExistence type="predicted"/>
<dbReference type="RefSeq" id="WP_378939794.1">
    <property type="nucleotide sequence ID" value="NZ_JBHLVO010000064.1"/>
</dbReference>
<dbReference type="EMBL" id="JBHLVO010000064">
    <property type="protein sequence ID" value="MFC0275010.1"/>
    <property type="molecule type" value="Genomic_DNA"/>
</dbReference>
<accession>A0ABV6GMU5</accession>
<protein>
    <submittedName>
        <fullName evidence="2">Spore germination protein GerPC</fullName>
    </submittedName>
</protein>
<dbReference type="Pfam" id="PF10737">
    <property type="entry name" value="GerPC"/>
    <property type="match status" value="1"/>
</dbReference>
<comment type="caution">
    <text evidence="2">The sequence shown here is derived from an EMBL/GenBank/DDBJ whole genome shotgun (WGS) entry which is preliminary data.</text>
</comment>
<gene>
    <name evidence="2" type="primary">gerPC</name>
    <name evidence="2" type="ORF">ACFFIX_27320</name>
</gene>
<sequence length="201" mass="24014">MYDVTNYLQQLYRYIESQNKRIQRLEEIVQTMKTNLDEMKNQPHTSIEKIEYKFDQLKIEHLAGTLNIGLNPTDPEQVENFEVMQKGVNVNGVQKELRQQITQQAHEELNHFFNVDCLSLVEKVEQHCDYRLDEPHRRHIIEDIRKQVDSRISYYVNNLRITENESLEQLKNDVILNVKNDVENSIMHFINHLPKEMKGDH</sequence>
<evidence type="ECO:0000256" key="1">
    <source>
        <dbReference type="SAM" id="Coils"/>
    </source>
</evidence>
<dbReference type="InterPro" id="IPR019673">
    <property type="entry name" value="Spore_germination_GerPC"/>
</dbReference>
<evidence type="ECO:0000313" key="2">
    <source>
        <dbReference type="EMBL" id="MFC0275010.1"/>
    </source>
</evidence>
<evidence type="ECO:0000313" key="3">
    <source>
        <dbReference type="Proteomes" id="UP001589854"/>
    </source>
</evidence>
<reference evidence="2 3" key="1">
    <citation type="submission" date="2024-09" db="EMBL/GenBank/DDBJ databases">
        <authorList>
            <person name="Sun Q."/>
            <person name="Mori K."/>
        </authorList>
    </citation>
    <scope>NUCLEOTIDE SEQUENCE [LARGE SCALE GENOMIC DNA]</scope>
    <source>
        <strain evidence="2 3">CCM 7228</strain>
    </source>
</reference>
<keyword evidence="1" id="KW-0175">Coiled coil</keyword>